<evidence type="ECO:0000313" key="1">
    <source>
        <dbReference type="EMBL" id="WOH37236.1"/>
    </source>
</evidence>
<reference evidence="1 2" key="1">
    <citation type="submission" date="2023-09" db="EMBL/GenBank/DDBJ databases">
        <authorList>
            <person name="Qi X."/>
        </authorList>
    </citation>
    <scope>NUCLEOTIDE SEQUENCE [LARGE SCALE GENOMIC DNA]</scope>
    <source>
        <strain evidence="1 2">S1-1</strain>
    </source>
</reference>
<protein>
    <submittedName>
        <fullName evidence="1">DUF1326 domain-containing protein</fullName>
    </submittedName>
</protein>
<proteinExistence type="predicted"/>
<name>A0ABZ0GPB9_9GAMM</name>
<dbReference type="InterPro" id="IPR009758">
    <property type="entry name" value="DUF1326"/>
</dbReference>
<dbReference type="InterPro" id="IPR014581">
    <property type="entry name" value="UCP033303"/>
</dbReference>
<dbReference type="PIRSF" id="PIRSF033303">
    <property type="entry name" value="UCP033303"/>
    <property type="match status" value="1"/>
</dbReference>
<keyword evidence="2" id="KW-1185">Reference proteome</keyword>
<organism evidence="1 2">
    <name type="scientific">Thalassotalea fonticola</name>
    <dbReference type="NCBI Taxonomy" id="3065649"/>
    <lineage>
        <taxon>Bacteria</taxon>
        <taxon>Pseudomonadati</taxon>
        <taxon>Pseudomonadota</taxon>
        <taxon>Gammaproteobacteria</taxon>
        <taxon>Alteromonadales</taxon>
        <taxon>Colwelliaceae</taxon>
        <taxon>Thalassotalea</taxon>
    </lineage>
</organism>
<dbReference type="RefSeq" id="WP_348396027.1">
    <property type="nucleotide sequence ID" value="NZ_CP136600.1"/>
</dbReference>
<accession>A0ABZ0GPB9</accession>
<sequence length="208" mass="22132">MSNEYPWALSMHQIESCSCSHGCGCQFGGFPSSDNGGCDAILGWQVIKGHFNDLDLSGLKAVFVAMWPKAMHDGGGKGALFIDRVATEEQVTALATIFSGQAGGMPVEAIATLFSEFDGPIISDIEMDPQDHTSTVSISGILEAGQTPHINPVTGEENRVHITFPGGGFMWNDGFVGKTTSLKVEHGNLSFNYSDTFAAKATVNWPNA</sequence>
<evidence type="ECO:0000313" key="2">
    <source>
        <dbReference type="Proteomes" id="UP001301442"/>
    </source>
</evidence>
<dbReference type="EMBL" id="CP136600">
    <property type="protein sequence ID" value="WOH37236.1"/>
    <property type="molecule type" value="Genomic_DNA"/>
</dbReference>
<gene>
    <name evidence="1" type="ORF">RI844_18010</name>
</gene>
<dbReference type="Proteomes" id="UP001301442">
    <property type="component" value="Chromosome"/>
</dbReference>
<dbReference type="Pfam" id="PF07040">
    <property type="entry name" value="DUF1326"/>
    <property type="match status" value="1"/>
</dbReference>